<dbReference type="InterPro" id="IPR008893">
    <property type="entry name" value="WGR_domain"/>
</dbReference>
<geneLocation type="plasmid" evidence="3 4">
    <name>unnamed4</name>
</geneLocation>
<organism evidence="3 4">
    <name type="scientific">Xanthobacter dioxanivorans</name>
    <dbReference type="NCBI Taxonomy" id="2528964"/>
    <lineage>
        <taxon>Bacteria</taxon>
        <taxon>Pseudomonadati</taxon>
        <taxon>Pseudomonadota</taxon>
        <taxon>Alphaproteobacteria</taxon>
        <taxon>Hyphomicrobiales</taxon>
        <taxon>Xanthobacteraceae</taxon>
        <taxon>Xanthobacter</taxon>
    </lineage>
</organism>
<dbReference type="PROSITE" id="PS51977">
    <property type="entry name" value="WGR"/>
    <property type="match status" value="1"/>
</dbReference>
<evidence type="ECO:0000313" key="3">
    <source>
        <dbReference type="EMBL" id="QRG10307.1"/>
    </source>
</evidence>
<dbReference type="InterPro" id="IPR049809">
    <property type="entry name" value="YehF/YfeS-like_WGR"/>
</dbReference>
<dbReference type="SMART" id="SM00773">
    <property type="entry name" value="WGR"/>
    <property type="match status" value="1"/>
</dbReference>
<evidence type="ECO:0000259" key="2">
    <source>
        <dbReference type="PROSITE" id="PS51977"/>
    </source>
</evidence>
<dbReference type="Pfam" id="PF05406">
    <property type="entry name" value="WGR"/>
    <property type="match status" value="1"/>
</dbReference>
<gene>
    <name evidence="3" type="ORF">EZH22_31405</name>
</gene>
<dbReference type="EMBL" id="CP063366">
    <property type="protein sequence ID" value="QRG10307.1"/>
    <property type="molecule type" value="Genomic_DNA"/>
</dbReference>
<keyword evidence="3" id="KW-0614">Plasmid</keyword>
<sequence length="94" mass="10528">MSTVQLRRIDPSRNMARFYMLTVQPSLFGEWCLVREWGRIGSPGRVASTPFPSLPWPRRPWTSASARRSARDTPSPSKYLETKRAPAGAGALPV</sequence>
<evidence type="ECO:0000256" key="1">
    <source>
        <dbReference type="SAM" id="MobiDB-lite"/>
    </source>
</evidence>
<dbReference type="Proteomes" id="UP000596427">
    <property type="component" value="Plasmid unnamed4"/>
</dbReference>
<reference evidence="3 4" key="1">
    <citation type="submission" date="2020-10" db="EMBL/GenBank/DDBJ databases">
        <title>Degradation of 1,4-Dioxane by Xanthobacter sp. YN2, via a Novel Group-2 Soluble Di-Iron Monooxygenase.</title>
        <authorList>
            <person name="Ma F."/>
            <person name="Wang Y."/>
            <person name="Yang J."/>
            <person name="Guo H."/>
            <person name="Su D."/>
            <person name="Yu L."/>
        </authorList>
    </citation>
    <scope>NUCLEOTIDE SEQUENCE [LARGE SCALE GENOMIC DNA]</scope>
    <source>
        <strain evidence="3 4">YN2</strain>
        <plasmid evidence="3 4">unnamed4</plasmid>
    </source>
</reference>
<keyword evidence="4" id="KW-1185">Reference proteome</keyword>
<dbReference type="CDD" id="cd07996">
    <property type="entry name" value="WGR_MMR_like"/>
    <property type="match status" value="1"/>
</dbReference>
<dbReference type="RefSeq" id="WP_203197170.1">
    <property type="nucleotide sequence ID" value="NZ_CP063366.1"/>
</dbReference>
<protein>
    <submittedName>
        <fullName evidence="3">WGR domain-containing protein</fullName>
    </submittedName>
</protein>
<dbReference type="AlphaFoldDB" id="A0A974PV25"/>
<accession>A0A974PV25</accession>
<feature type="domain" description="WGR" evidence="2">
    <location>
        <begin position="1"/>
        <end position="89"/>
    </location>
</feature>
<dbReference type="KEGG" id="xdi:EZH22_31405"/>
<feature type="region of interest" description="Disordered" evidence="1">
    <location>
        <begin position="45"/>
        <end position="94"/>
    </location>
</feature>
<dbReference type="SUPFAM" id="SSF142921">
    <property type="entry name" value="WGR domain-like"/>
    <property type="match status" value="1"/>
</dbReference>
<name>A0A974PV25_9HYPH</name>
<proteinExistence type="predicted"/>
<feature type="compositionally biased region" description="Polar residues" evidence="1">
    <location>
        <begin position="62"/>
        <end position="76"/>
    </location>
</feature>
<dbReference type="InterPro" id="IPR036930">
    <property type="entry name" value="WGR_dom_sf"/>
</dbReference>
<evidence type="ECO:0000313" key="4">
    <source>
        <dbReference type="Proteomes" id="UP000596427"/>
    </source>
</evidence>